<dbReference type="Gene3D" id="3.40.30.10">
    <property type="entry name" value="Glutaredoxin"/>
    <property type="match status" value="1"/>
</dbReference>
<dbReference type="PROSITE" id="PS00194">
    <property type="entry name" value="THIOREDOXIN_1"/>
    <property type="match status" value="1"/>
</dbReference>
<evidence type="ECO:0000256" key="1">
    <source>
        <dbReference type="ARBA" id="ARBA00023157"/>
    </source>
</evidence>
<organism evidence="2 3">
    <name type="scientific">Virgibacillus pantothenticus</name>
    <dbReference type="NCBI Taxonomy" id="1473"/>
    <lineage>
        <taxon>Bacteria</taxon>
        <taxon>Bacillati</taxon>
        <taxon>Bacillota</taxon>
        <taxon>Bacilli</taxon>
        <taxon>Bacillales</taxon>
        <taxon>Bacillaceae</taxon>
        <taxon>Virgibacillus</taxon>
    </lineage>
</organism>
<accession>A0A0L0QPX4</accession>
<dbReference type="CDD" id="cd02966">
    <property type="entry name" value="TlpA_like_family"/>
    <property type="match status" value="1"/>
</dbReference>
<dbReference type="InterPro" id="IPR050553">
    <property type="entry name" value="Thioredoxin_ResA/DsbE_sf"/>
</dbReference>
<dbReference type="InterPro" id="IPR000866">
    <property type="entry name" value="AhpC/TSA"/>
</dbReference>
<dbReference type="AlphaFoldDB" id="A0A0L0QPX4"/>
<name>A0A0L0QPX4_VIRPA</name>
<comment type="caution">
    <text evidence="2">The sequence shown here is derived from an EMBL/GenBank/DDBJ whole genome shotgun (WGS) entry which is preliminary data.</text>
</comment>
<evidence type="ECO:0000313" key="2">
    <source>
        <dbReference type="EMBL" id="KNE20278.1"/>
    </source>
</evidence>
<sequence length="195" mass="22199">MVKRIVGVLLIIVLAGGVLFNYVQQRKESESTTANEYNVTGDTDAKGGMISSVQETHEIGDTAPDFELNTLRGEKLQLSKLRGKKVILNFWATWCPPCREEMPEMQKFNDDFKEEVEIVAVNLTESENKEANVAEYIDKYQYTYPIPLDKKAKVRSAYTIIAVPTTYFINQEGKITKIHPGPMDYDFMKETVKSM</sequence>
<keyword evidence="1" id="KW-1015">Disulfide bond</keyword>
<keyword evidence="3" id="KW-1185">Reference proteome</keyword>
<dbReference type="OrthoDB" id="25753at2"/>
<dbReference type="GeneID" id="66870581"/>
<dbReference type="EMBL" id="LGTO01000007">
    <property type="protein sequence ID" value="KNE20278.1"/>
    <property type="molecule type" value="Genomic_DNA"/>
</dbReference>
<dbReference type="PROSITE" id="PS51352">
    <property type="entry name" value="THIOREDOXIN_2"/>
    <property type="match status" value="1"/>
</dbReference>
<dbReference type="PANTHER" id="PTHR42852:SF1">
    <property type="entry name" value="THIOREDOXIN-LIKE PROTEIN YNEN"/>
    <property type="match status" value="1"/>
</dbReference>
<dbReference type="Pfam" id="PF00578">
    <property type="entry name" value="AhpC-TSA"/>
    <property type="match status" value="1"/>
</dbReference>
<dbReference type="PANTHER" id="PTHR42852">
    <property type="entry name" value="THIOL:DISULFIDE INTERCHANGE PROTEIN DSBE"/>
    <property type="match status" value="1"/>
</dbReference>
<protein>
    <submittedName>
        <fullName evidence="2">Cytochrome C biogenesis protein</fullName>
    </submittedName>
</protein>
<dbReference type="GO" id="GO:0016491">
    <property type="term" value="F:oxidoreductase activity"/>
    <property type="evidence" value="ECO:0007669"/>
    <property type="project" value="InterPro"/>
</dbReference>
<reference evidence="3" key="1">
    <citation type="submission" date="2015-07" db="EMBL/GenBank/DDBJ databases">
        <title>Fjat-10053 dsm26.</title>
        <authorList>
            <person name="Liu B."/>
            <person name="Wang J."/>
            <person name="Zhu Y."/>
            <person name="Liu G."/>
            <person name="Chen Q."/>
            <person name="Chen Z."/>
            <person name="Lan J."/>
            <person name="Che J."/>
            <person name="Ge C."/>
            <person name="Shi H."/>
            <person name="Pan Z."/>
            <person name="Liu X."/>
        </authorList>
    </citation>
    <scope>NUCLEOTIDE SEQUENCE [LARGE SCALE GENOMIC DNA]</scope>
    <source>
        <strain evidence="3">DSM 26</strain>
    </source>
</reference>
<gene>
    <name evidence="2" type="ORF">AFK71_17995</name>
</gene>
<proteinExistence type="predicted"/>
<dbReference type="InterPro" id="IPR036249">
    <property type="entry name" value="Thioredoxin-like_sf"/>
</dbReference>
<evidence type="ECO:0000313" key="3">
    <source>
        <dbReference type="Proteomes" id="UP000036780"/>
    </source>
</evidence>
<dbReference type="GO" id="GO:0016209">
    <property type="term" value="F:antioxidant activity"/>
    <property type="evidence" value="ECO:0007669"/>
    <property type="project" value="InterPro"/>
</dbReference>
<dbReference type="SUPFAM" id="SSF52833">
    <property type="entry name" value="Thioredoxin-like"/>
    <property type="match status" value="1"/>
</dbReference>
<dbReference type="Proteomes" id="UP000036780">
    <property type="component" value="Unassembled WGS sequence"/>
</dbReference>
<dbReference type="RefSeq" id="WP_050352849.1">
    <property type="nucleotide sequence ID" value="NZ_BOSN01000001.1"/>
</dbReference>
<dbReference type="PATRIC" id="fig|1473.5.peg.2325"/>
<dbReference type="InterPro" id="IPR017937">
    <property type="entry name" value="Thioredoxin_CS"/>
</dbReference>
<dbReference type="InterPro" id="IPR013766">
    <property type="entry name" value="Thioredoxin_domain"/>
</dbReference>